<dbReference type="PANTHER" id="PTHR43353">
    <property type="entry name" value="SUCCINATE-SEMIALDEHYDE DEHYDROGENASE, MITOCHONDRIAL"/>
    <property type="match status" value="1"/>
</dbReference>
<dbReference type="CDD" id="cd07129">
    <property type="entry name" value="ALDH_KGSADH"/>
    <property type="match status" value="1"/>
</dbReference>
<dbReference type="RefSeq" id="WP_144635527.1">
    <property type="nucleotide sequence ID" value="NZ_BNAX01000016.1"/>
</dbReference>
<dbReference type="InterPro" id="IPR016161">
    <property type="entry name" value="Ald_DH/histidinol_DH"/>
</dbReference>
<accession>A0A558AJ95</accession>
<dbReference type="InterPro" id="IPR015590">
    <property type="entry name" value="Aldehyde_DH_dom"/>
</dbReference>
<comment type="caution">
    <text evidence="4">The sequence shown here is derived from an EMBL/GenBank/DDBJ whole genome shotgun (WGS) entry which is preliminary data.</text>
</comment>
<keyword evidence="5" id="KW-1185">Reference proteome</keyword>
<feature type="region of interest" description="Disordered" evidence="2">
    <location>
        <begin position="467"/>
        <end position="496"/>
    </location>
</feature>
<dbReference type="InterPro" id="IPR044151">
    <property type="entry name" value="ALDH_KGSADH"/>
</dbReference>
<protein>
    <submittedName>
        <fullName evidence="4">Aldehyde dehydrogenase (NADP(+))</fullName>
    </submittedName>
</protein>
<dbReference type="InterPro" id="IPR016163">
    <property type="entry name" value="Ald_DH_C"/>
</dbReference>
<dbReference type="Gene3D" id="3.40.309.10">
    <property type="entry name" value="Aldehyde Dehydrogenase, Chain A, domain 2"/>
    <property type="match status" value="1"/>
</dbReference>
<sequence length="496" mass="51613">MSFTEDVPDTTAEELRAVLTKAATAAVPFAALPPAERGRMLAAVAGALEASTADLVPLAQAESGLPEGRLRGELTRTAVQLRMFVEVLRNGGYADVVIDRADEGFALGARPELRRARFALGPVLVFAASNFPFAFSVAGGDTAAALAAGCPVIVKAHPGHPRLSARVGEIVTEALRSAGAPEGVFGVVYGKETGVAALRDPVITAASFTGSIPAGLALARIAAERPVPIPFYGELGSVNPVFVTPAALAERGERIAREYVDSFTLGAGQFCTSPGLLFLPSGHGLEDVLVKAVSALPPTRMLTGAVHAGYAARRADILKADGIRVLAEGQVGEGLDVTPTLVSTDVPTLLAQREQLLDEAFGPLSVIVEYDEPAQLPGVVTGFPGSLTATVHTGPGEHPDLLPVVDALAARVGRLLFNGWPTGVAVTPAMHHGGPFPATTSPLHTSVGARAIDRFLRPVVFQNAPEDLLPPQLREDNPWDLPRTVDEPGGSVSWGR</sequence>
<feature type="domain" description="Aldehyde dehydrogenase" evidence="3">
    <location>
        <begin position="6"/>
        <end position="434"/>
    </location>
</feature>
<evidence type="ECO:0000313" key="5">
    <source>
        <dbReference type="Proteomes" id="UP000318578"/>
    </source>
</evidence>
<evidence type="ECO:0000313" key="4">
    <source>
        <dbReference type="EMBL" id="TVT24340.1"/>
    </source>
</evidence>
<dbReference type="Pfam" id="PF00171">
    <property type="entry name" value="Aldedh"/>
    <property type="match status" value="1"/>
</dbReference>
<gene>
    <name evidence="4" type="ORF">FNH06_07195</name>
</gene>
<dbReference type="EMBL" id="VJZA01000007">
    <property type="protein sequence ID" value="TVT24340.1"/>
    <property type="molecule type" value="Genomic_DNA"/>
</dbReference>
<dbReference type="PANTHER" id="PTHR43353:SF3">
    <property type="entry name" value="ALDEHYDE DEHYDROGENASE-RELATED"/>
    <property type="match status" value="1"/>
</dbReference>
<dbReference type="AlphaFoldDB" id="A0A558AJ95"/>
<dbReference type="Proteomes" id="UP000318578">
    <property type="component" value="Unassembled WGS sequence"/>
</dbReference>
<name>A0A558AJ95_9PSEU</name>
<reference evidence="4 5" key="1">
    <citation type="submission" date="2019-07" db="EMBL/GenBank/DDBJ databases">
        <title>New species of Amycolatopsis and Streptomyces.</title>
        <authorList>
            <person name="Duangmal K."/>
            <person name="Teo W.F.A."/>
            <person name="Lipun K."/>
        </authorList>
    </citation>
    <scope>NUCLEOTIDE SEQUENCE [LARGE SCALE GENOMIC DNA]</scope>
    <source>
        <strain evidence="4 5">JCM 30562</strain>
    </source>
</reference>
<keyword evidence="1" id="KW-0560">Oxidoreductase</keyword>
<organism evidence="4 5">
    <name type="scientific">Amycolatopsis acidiphila</name>
    <dbReference type="NCBI Taxonomy" id="715473"/>
    <lineage>
        <taxon>Bacteria</taxon>
        <taxon>Bacillati</taxon>
        <taxon>Actinomycetota</taxon>
        <taxon>Actinomycetes</taxon>
        <taxon>Pseudonocardiales</taxon>
        <taxon>Pseudonocardiaceae</taxon>
        <taxon>Amycolatopsis</taxon>
    </lineage>
</organism>
<evidence type="ECO:0000256" key="2">
    <source>
        <dbReference type="SAM" id="MobiDB-lite"/>
    </source>
</evidence>
<proteinExistence type="predicted"/>
<dbReference type="SUPFAM" id="SSF53720">
    <property type="entry name" value="ALDH-like"/>
    <property type="match status" value="1"/>
</dbReference>
<dbReference type="OrthoDB" id="9770537at2"/>
<dbReference type="Gene3D" id="3.40.605.10">
    <property type="entry name" value="Aldehyde Dehydrogenase, Chain A, domain 1"/>
    <property type="match status" value="1"/>
</dbReference>
<dbReference type="InterPro" id="IPR050740">
    <property type="entry name" value="Aldehyde_DH_Superfamily"/>
</dbReference>
<evidence type="ECO:0000259" key="3">
    <source>
        <dbReference type="Pfam" id="PF00171"/>
    </source>
</evidence>
<dbReference type="GO" id="GO:0016620">
    <property type="term" value="F:oxidoreductase activity, acting on the aldehyde or oxo group of donors, NAD or NADP as acceptor"/>
    <property type="evidence" value="ECO:0007669"/>
    <property type="project" value="InterPro"/>
</dbReference>
<evidence type="ECO:0000256" key="1">
    <source>
        <dbReference type="ARBA" id="ARBA00023002"/>
    </source>
</evidence>
<dbReference type="InterPro" id="IPR016162">
    <property type="entry name" value="Ald_DH_N"/>
</dbReference>